<gene>
    <name evidence="1" type="ORF">ACFPIB_04700</name>
</gene>
<comment type="caution">
    <text evidence="1">The sequence shown here is derived from an EMBL/GenBank/DDBJ whole genome shotgun (WGS) entry which is preliminary data.</text>
</comment>
<dbReference type="EMBL" id="JBHSKT010000002">
    <property type="protein sequence ID" value="MFC5269898.1"/>
    <property type="molecule type" value="Genomic_DNA"/>
</dbReference>
<dbReference type="InterPro" id="IPR019069">
    <property type="entry name" value="Restrct_endonuc_II_ScaI"/>
</dbReference>
<organism evidence="1 2">
    <name type="scientific">Adhaeribacter terreus</name>
    <dbReference type="NCBI Taxonomy" id="529703"/>
    <lineage>
        <taxon>Bacteria</taxon>
        <taxon>Pseudomonadati</taxon>
        <taxon>Bacteroidota</taxon>
        <taxon>Cytophagia</taxon>
        <taxon>Cytophagales</taxon>
        <taxon>Hymenobacteraceae</taxon>
        <taxon>Adhaeribacter</taxon>
    </lineage>
</organism>
<sequence>MSNSPYLGKPIAEWSAITDHLIALHPLSPDEIVETVLGSWDDIFNSKIGSFYIGKEITPGPQIMSFLLHELVAHYLTLKHPGIYKVGTLKNEKDIHCITNCDLSVEIKASSSPNKIAANRSYAQPETAKDKKNKNGYYIAINFEKFSDKKEKPEILLIRFGYLEHSDWIPQKSESGQQASLPPDVYLHKLKVIYQKPKIVKVKAARIKATKIK</sequence>
<protein>
    <submittedName>
        <fullName evidence="1">ScaI family restriction endonuclease</fullName>
        <ecNumber evidence="1">3.1.21.-</ecNumber>
    </submittedName>
</protein>
<name>A0ABW0E9R0_9BACT</name>
<dbReference type="EC" id="3.1.21.-" evidence="1"/>
<keyword evidence="2" id="KW-1185">Reference proteome</keyword>
<dbReference type="GO" id="GO:0004519">
    <property type="term" value="F:endonuclease activity"/>
    <property type="evidence" value="ECO:0007669"/>
    <property type="project" value="UniProtKB-KW"/>
</dbReference>
<keyword evidence="1" id="KW-0255">Endonuclease</keyword>
<dbReference type="RefSeq" id="WP_378016278.1">
    <property type="nucleotide sequence ID" value="NZ_JBHSKT010000002.1"/>
</dbReference>
<evidence type="ECO:0000313" key="2">
    <source>
        <dbReference type="Proteomes" id="UP001596161"/>
    </source>
</evidence>
<keyword evidence="1" id="KW-0540">Nuclease</keyword>
<keyword evidence="1" id="KW-0378">Hydrolase</keyword>
<dbReference type="Pfam" id="PF09569">
    <property type="entry name" value="RE_ScaI"/>
    <property type="match status" value="1"/>
</dbReference>
<dbReference type="GO" id="GO:0016787">
    <property type="term" value="F:hydrolase activity"/>
    <property type="evidence" value="ECO:0007669"/>
    <property type="project" value="UniProtKB-KW"/>
</dbReference>
<proteinExistence type="predicted"/>
<accession>A0ABW0E9R0</accession>
<evidence type="ECO:0000313" key="1">
    <source>
        <dbReference type="EMBL" id="MFC5269898.1"/>
    </source>
</evidence>
<reference evidence="2" key="1">
    <citation type="journal article" date="2019" name="Int. J. Syst. Evol. Microbiol.">
        <title>The Global Catalogue of Microorganisms (GCM) 10K type strain sequencing project: providing services to taxonomists for standard genome sequencing and annotation.</title>
        <authorList>
            <consortium name="The Broad Institute Genomics Platform"/>
            <consortium name="The Broad Institute Genome Sequencing Center for Infectious Disease"/>
            <person name="Wu L."/>
            <person name="Ma J."/>
        </authorList>
    </citation>
    <scope>NUCLEOTIDE SEQUENCE [LARGE SCALE GENOMIC DNA]</scope>
    <source>
        <strain evidence="2">KACC 12602</strain>
    </source>
</reference>
<dbReference type="Proteomes" id="UP001596161">
    <property type="component" value="Unassembled WGS sequence"/>
</dbReference>